<evidence type="ECO:0000313" key="1">
    <source>
        <dbReference type="EMBL" id="KAK4302409.1"/>
    </source>
</evidence>
<protein>
    <submittedName>
        <fullName evidence="1">Uncharacterized protein</fullName>
    </submittedName>
</protein>
<dbReference type="EMBL" id="JAWZYT010002739">
    <property type="protein sequence ID" value="KAK4302409.1"/>
    <property type="molecule type" value="Genomic_DNA"/>
</dbReference>
<dbReference type="AlphaFoldDB" id="A0AAE1P5F0"/>
<evidence type="ECO:0000313" key="2">
    <source>
        <dbReference type="Proteomes" id="UP001292094"/>
    </source>
</evidence>
<sequence length="123" mass="13387">MKKKVEKEARVEHVSVGTSVVLPSRVSNIQVTEKDYPLPLLLITLPPHPSITFACHLAQQCHIFHVATKITHENNNVIFSISTNNIIIFPSSTITVAITFTSPTSPTTTSSTVNILAIPSTLV</sequence>
<accession>A0AAE1P5F0</accession>
<proteinExistence type="predicted"/>
<reference evidence="1" key="1">
    <citation type="submission" date="2023-11" db="EMBL/GenBank/DDBJ databases">
        <title>Genome assemblies of two species of porcelain crab, Petrolisthes cinctipes and Petrolisthes manimaculis (Anomura: Porcellanidae).</title>
        <authorList>
            <person name="Angst P."/>
        </authorList>
    </citation>
    <scope>NUCLEOTIDE SEQUENCE</scope>
    <source>
        <strain evidence="1">PB745_02</strain>
        <tissue evidence="1">Gill</tissue>
    </source>
</reference>
<organism evidence="1 2">
    <name type="scientific">Petrolisthes manimaculis</name>
    <dbReference type="NCBI Taxonomy" id="1843537"/>
    <lineage>
        <taxon>Eukaryota</taxon>
        <taxon>Metazoa</taxon>
        <taxon>Ecdysozoa</taxon>
        <taxon>Arthropoda</taxon>
        <taxon>Crustacea</taxon>
        <taxon>Multicrustacea</taxon>
        <taxon>Malacostraca</taxon>
        <taxon>Eumalacostraca</taxon>
        <taxon>Eucarida</taxon>
        <taxon>Decapoda</taxon>
        <taxon>Pleocyemata</taxon>
        <taxon>Anomura</taxon>
        <taxon>Galatheoidea</taxon>
        <taxon>Porcellanidae</taxon>
        <taxon>Petrolisthes</taxon>
    </lineage>
</organism>
<dbReference type="Proteomes" id="UP001292094">
    <property type="component" value="Unassembled WGS sequence"/>
</dbReference>
<gene>
    <name evidence="1" type="ORF">Pmani_025521</name>
</gene>
<keyword evidence="2" id="KW-1185">Reference proteome</keyword>
<name>A0AAE1P5F0_9EUCA</name>
<comment type="caution">
    <text evidence="1">The sequence shown here is derived from an EMBL/GenBank/DDBJ whole genome shotgun (WGS) entry which is preliminary data.</text>
</comment>